<sequence length="468" mass="53027">MSALFTYTDIPLLDRRSKVVPTVPTVPPSQHDNSLLHIERQTRHLQRNLQCLLDAQGEGLLAGLAGPNNDDTCSNGSPTPTPSAVSSPRGAPTIPVRQPLKKRVSLRAARKGIFRSMHELLRLKEEERRIIAGELEERRDVLMEVDGFASKEQGLKEVISEIQNSRDGRKSGELKEEARNLEKEIHELEIKLSEMKSRYRHVVNEISHIENSFEAKLSSYQASLSLLESEIRKYLQNPPLKQWPFASTDTTFYSLNPKRRTLDMARQHWGTEQAELMKRLRGIDREIGALEEGGSVWLRIIDEVSSFEKRLKEEMDRSLQTQPHDPNLLNLPMALQNKSDEDQAELIIQDMDETIRRIEDKLSIAEEKDWKLLICCIGAELEAFKEGKAILLETLRIPEKPTLLPERLDSGDLKSGKEQSNSPGEPINLDDEASADLLRDAASSPQDGVVRSEDEDDEPDPSWLLSDN</sequence>
<dbReference type="AlphaFoldDB" id="A0A232M037"/>
<evidence type="ECO:0000256" key="1">
    <source>
        <dbReference type="SAM" id="Coils"/>
    </source>
</evidence>
<evidence type="ECO:0000256" key="2">
    <source>
        <dbReference type="SAM" id="MobiDB-lite"/>
    </source>
</evidence>
<evidence type="ECO:0000313" key="3">
    <source>
        <dbReference type="EMBL" id="OXV09770.1"/>
    </source>
</evidence>
<accession>A0A232M037</accession>
<feature type="coiled-coil region" evidence="1">
    <location>
        <begin position="171"/>
        <end position="237"/>
    </location>
</feature>
<feature type="region of interest" description="Disordered" evidence="2">
    <location>
        <begin position="63"/>
        <end position="95"/>
    </location>
</feature>
<keyword evidence="4" id="KW-1185">Reference proteome</keyword>
<evidence type="ECO:0008006" key="5">
    <source>
        <dbReference type="Google" id="ProtNLM"/>
    </source>
</evidence>
<proteinExistence type="predicted"/>
<reference evidence="3 4" key="1">
    <citation type="journal article" date="2015" name="Environ. Microbiol.">
        <title>Metagenome sequence of Elaphomyces granulatus from sporocarp tissue reveals Ascomycota ectomycorrhizal fingerprints of genome expansion and a Proteobacteria-rich microbiome.</title>
        <authorList>
            <person name="Quandt C.A."/>
            <person name="Kohler A."/>
            <person name="Hesse C.N."/>
            <person name="Sharpton T.J."/>
            <person name="Martin F."/>
            <person name="Spatafora J.W."/>
        </authorList>
    </citation>
    <scope>NUCLEOTIDE SEQUENCE [LARGE SCALE GENOMIC DNA]</scope>
    <source>
        <strain evidence="3 4">OSC145934</strain>
    </source>
</reference>
<dbReference type="OrthoDB" id="5342758at2759"/>
<gene>
    <name evidence="3" type="ORF">Egran_02468</name>
</gene>
<keyword evidence="1" id="KW-0175">Coiled coil</keyword>
<feature type="region of interest" description="Disordered" evidence="2">
    <location>
        <begin position="403"/>
        <end position="468"/>
    </location>
</feature>
<evidence type="ECO:0000313" key="4">
    <source>
        <dbReference type="Proteomes" id="UP000243515"/>
    </source>
</evidence>
<dbReference type="EMBL" id="NPHW01003342">
    <property type="protein sequence ID" value="OXV09770.1"/>
    <property type="molecule type" value="Genomic_DNA"/>
</dbReference>
<protein>
    <recommendedName>
        <fullName evidence="5">Atg28p</fullName>
    </recommendedName>
</protein>
<organism evidence="3 4">
    <name type="scientific">Elaphomyces granulatus</name>
    <dbReference type="NCBI Taxonomy" id="519963"/>
    <lineage>
        <taxon>Eukaryota</taxon>
        <taxon>Fungi</taxon>
        <taxon>Dikarya</taxon>
        <taxon>Ascomycota</taxon>
        <taxon>Pezizomycotina</taxon>
        <taxon>Eurotiomycetes</taxon>
        <taxon>Eurotiomycetidae</taxon>
        <taxon>Eurotiales</taxon>
        <taxon>Elaphomycetaceae</taxon>
        <taxon>Elaphomyces</taxon>
    </lineage>
</organism>
<dbReference type="Proteomes" id="UP000243515">
    <property type="component" value="Unassembled WGS sequence"/>
</dbReference>
<feature type="compositionally biased region" description="Basic and acidic residues" evidence="2">
    <location>
        <begin position="406"/>
        <end position="417"/>
    </location>
</feature>
<comment type="caution">
    <text evidence="3">The sequence shown here is derived from an EMBL/GenBank/DDBJ whole genome shotgun (WGS) entry which is preliminary data.</text>
</comment>
<name>A0A232M037_9EURO</name>
<feature type="coiled-coil region" evidence="1">
    <location>
        <begin position="341"/>
        <end position="368"/>
    </location>
</feature>